<dbReference type="GO" id="GO:0016301">
    <property type="term" value="F:kinase activity"/>
    <property type="evidence" value="ECO:0007669"/>
    <property type="project" value="UniProtKB-KW"/>
</dbReference>
<feature type="DNA-binding region" description="H-T-H motif" evidence="2">
    <location>
        <begin position="29"/>
        <end position="48"/>
    </location>
</feature>
<reference evidence="4 5" key="1">
    <citation type="submission" date="2015-09" db="EMBL/GenBank/DDBJ databases">
        <authorList>
            <consortium name="Pathogen Informatics"/>
            <person name="Wu L."/>
            <person name="Ma J."/>
        </authorList>
    </citation>
    <scope>NUCLEOTIDE SEQUENCE [LARGE SCALE GENOMIC DNA]</scope>
    <source>
        <strain evidence="4 5">2789STDY5834858</strain>
    </source>
</reference>
<comment type="caution">
    <text evidence="4">The sequence shown here is derived from an EMBL/GenBank/DDBJ whole genome shotgun (WGS) entry which is preliminary data.</text>
</comment>
<protein>
    <submittedName>
        <fullName evidence="4">Probable dihydroxyacetone kinase regulator</fullName>
    </submittedName>
</protein>
<dbReference type="RefSeq" id="WP_055258983.1">
    <property type="nucleotide sequence ID" value="NZ_CABIXL010000004.1"/>
</dbReference>
<accession>A0ABP2AT63</accession>
<evidence type="ECO:0000256" key="1">
    <source>
        <dbReference type="ARBA" id="ARBA00023125"/>
    </source>
</evidence>
<keyword evidence="5" id="KW-1185">Reference proteome</keyword>
<name>A0ABP2AT63_SARVE</name>
<sequence length="189" mass="22306">MDRRARRTQSKLKEALITLMKNKDINQITVKELAELADINRKTFYLHYRDIFDMLDNVKQDLLEEFTQVISLHNDIKNDVDQPLLLMKDTFEFVDKNSEILSILIGTELNSDFIFINKMKDLMKEHCVNVWNKLYPNVNKNNYDYLYSAAFYGYIGLAQTWINSNKKDSPDYMAKITSQVILKLFDSIE</sequence>
<keyword evidence="4" id="KW-0808">Transferase</keyword>
<dbReference type="EMBL" id="CYZR01000004">
    <property type="protein sequence ID" value="CUN91258.1"/>
    <property type="molecule type" value="Genomic_DNA"/>
</dbReference>
<dbReference type="InterPro" id="IPR050624">
    <property type="entry name" value="HTH-type_Tx_Regulator"/>
</dbReference>
<dbReference type="InterPro" id="IPR039532">
    <property type="entry name" value="TetR_C_Firmicutes"/>
</dbReference>
<evidence type="ECO:0000313" key="5">
    <source>
        <dbReference type="Proteomes" id="UP000095488"/>
    </source>
</evidence>
<dbReference type="Proteomes" id="UP000095488">
    <property type="component" value="Unassembled WGS sequence"/>
</dbReference>
<evidence type="ECO:0000256" key="2">
    <source>
        <dbReference type="PROSITE-ProRule" id="PRU00335"/>
    </source>
</evidence>
<feature type="domain" description="HTH tetR-type" evidence="3">
    <location>
        <begin position="6"/>
        <end position="66"/>
    </location>
</feature>
<dbReference type="Gene3D" id="1.10.357.10">
    <property type="entry name" value="Tetracycline Repressor, domain 2"/>
    <property type="match status" value="1"/>
</dbReference>
<dbReference type="Pfam" id="PF14278">
    <property type="entry name" value="TetR_C_8"/>
    <property type="match status" value="1"/>
</dbReference>
<dbReference type="PANTHER" id="PTHR43479">
    <property type="entry name" value="ACREF/ENVCD OPERON REPRESSOR-RELATED"/>
    <property type="match status" value="1"/>
</dbReference>
<dbReference type="InterPro" id="IPR009057">
    <property type="entry name" value="Homeodomain-like_sf"/>
</dbReference>
<dbReference type="SUPFAM" id="SSF46689">
    <property type="entry name" value="Homeodomain-like"/>
    <property type="match status" value="1"/>
</dbReference>
<dbReference type="PANTHER" id="PTHR43479:SF7">
    <property type="entry name" value="TETR-FAMILY TRANSCRIPTIONAL REGULATOR"/>
    <property type="match status" value="1"/>
</dbReference>
<organism evidence="4 5">
    <name type="scientific">Sarcina ventriculi</name>
    <name type="common">Clostridium ventriculi</name>
    <dbReference type="NCBI Taxonomy" id="1267"/>
    <lineage>
        <taxon>Bacteria</taxon>
        <taxon>Bacillati</taxon>
        <taxon>Bacillota</taxon>
        <taxon>Clostridia</taxon>
        <taxon>Eubacteriales</taxon>
        <taxon>Clostridiaceae</taxon>
        <taxon>Sarcina</taxon>
    </lineage>
</organism>
<evidence type="ECO:0000313" key="4">
    <source>
        <dbReference type="EMBL" id="CUN91258.1"/>
    </source>
</evidence>
<evidence type="ECO:0000259" key="3">
    <source>
        <dbReference type="PROSITE" id="PS50977"/>
    </source>
</evidence>
<dbReference type="InterPro" id="IPR001647">
    <property type="entry name" value="HTH_TetR"/>
</dbReference>
<dbReference type="PROSITE" id="PS50977">
    <property type="entry name" value="HTH_TETR_2"/>
    <property type="match status" value="1"/>
</dbReference>
<keyword evidence="1 2" id="KW-0238">DNA-binding</keyword>
<gene>
    <name evidence="4" type="ORF">ERS852473_01404</name>
</gene>
<keyword evidence="4" id="KW-0418">Kinase</keyword>
<proteinExistence type="predicted"/>